<feature type="compositionally biased region" description="Low complexity" evidence="1">
    <location>
        <begin position="552"/>
        <end position="575"/>
    </location>
</feature>
<dbReference type="InterPro" id="IPR050149">
    <property type="entry name" value="Collagen_superfamily"/>
</dbReference>
<feature type="compositionally biased region" description="Pro residues" evidence="1">
    <location>
        <begin position="604"/>
        <end position="613"/>
    </location>
</feature>
<dbReference type="AlphaFoldDB" id="A0ABD2C114"/>
<dbReference type="PANTHER" id="PTHR24023:SF1106">
    <property type="entry name" value="VIKING, ISOFORM A"/>
    <property type="match status" value="1"/>
</dbReference>
<gene>
    <name evidence="2" type="ORF">V1477_011894</name>
</gene>
<feature type="region of interest" description="Disordered" evidence="1">
    <location>
        <begin position="212"/>
        <end position="304"/>
    </location>
</feature>
<feature type="compositionally biased region" description="Basic and acidic residues" evidence="1">
    <location>
        <begin position="576"/>
        <end position="585"/>
    </location>
</feature>
<sequence>MPTPLLGPHASGERIKAPATQIPEVKSAAAASRSTTPFLLAYPAVSFVHTGIHPADDKYDLKGKIYGRLPLSEVESNKILEITLTKRTSCRARSTSPRTSWLVFERVDKPLLSVKSSMAPCRTIIVIDVIGIWSFFDRFQGKGQEEVSARESCGDECPIGRMHRHGSTDYVSQSWQTTGAGIGEAARSGPRPRHVRSPPTCLPVLLLLLPPNSSTINSPPGEPGPPGKKGKKGKKGEPGEPGPPVSALDPKRSTTPATRKARFTPPPPYHFPAYPALDREEEEEEEEKEEEEKEGRKAGRRAFSSPFAPPFLPLFRINQEIPGVAGTPGKNGFPVPWRPSYAVLLILLSLQTAIYSTLLLLLLLLLCRSITQPARILSMEALLKKIVSDCKYLTISGPIGLDGPKGDAGRPGEKGQKGELGSPGFDVFSAVKGLGLKRSVTTLRGGTLGYAEIVALKPSNPAQPQTTHHNSTLDSSMQTVILTDLRSQIDKNTIERLKGLQEQGHNISTQTIIQLKGEPGEPGPPGPPGPPGSEGLPGHEGRQGIPGEVGSPGEKGAPGPIGPIGPSGIPGLSGPKGDKGDKGDRGLTTSMNGEPFPTGILEGPPGPPGPPGPQGEKGELGPTGPPGLTGEKGARGKQGKRGFKGESGITLARGPPGPLGPKGERGYRGEKGAKGDQGSPGPKGEQGAHGPPGFNGTDGEAGIQGPPGLPGLSGPKGEKGEYGDIGPPGLMGPPGLPGPPGYPGMKGDKGEKGESGDGTFEVNAGEVIMGPPGPPGPAGTPGLQGPPGIKGDRGHDGAKGDPGEKGAKGDPGPMGLPVRIFSQDYVPSLGPHGTERRIRKARRFRETWRHGKNADVSLLTSSLIGLAGESLIGNGESLATGPSGLDGMKGAQGEPGTKGERGDPGLPGTDGIPGTEGPKGEKGAKGDCGPPGKRGRKGDKGNKGDQGVPGLDAPCPLGPDGLPLPGCGWRPPQDTTSTSTPVIEGPEPAETDYEPEEEYEEYPDHNGNLAEP</sequence>
<feature type="compositionally biased region" description="Pro residues" evidence="1">
    <location>
        <begin position="730"/>
        <end position="742"/>
    </location>
</feature>
<feature type="region of interest" description="Disordered" evidence="1">
    <location>
        <begin position="515"/>
        <end position="815"/>
    </location>
</feature>
<evidence type="ECO:0000313" key="3">
    <source>
        <dbReference type="Proteomes" id="UP001607303"/>
    </source>
</evidence>
<reference evidence="2 3" key="1">
    <citation type="journal article" date="2024" name="Ann. Entomol. Soc. Am.">
        <title>Genomic analyses of the southern and eastern yellowjacket wasps (Hymenoptera: Vespidae) reveal evolutionary signatures of social life.</title>
        <authorList>
            <person name="Catto M.A."/>
            <person name="Caine P.B."/>
            <person name="Orr S.E."/>
            <person name="Hunt B.G."/>
            <person name="Goodisman M.A.D."/>
        </authorList>
    </citation>
    <scope>NUCLEOTIDE SEQUENCE [LARGE SCALE GENOMIC DNA]</scope>
    <source>
        <strain evidence="2">232</strain>
        <tissue evidence="2">Head and thorax</tissue>
    </source>
</reference>
<comment type="caution">
    <text evidence="2">The sequence shown here is derived from an EMBL/GenBank/DDBJ whole genome shotgun (WGS) entry which is preliminary data.</text>
</comment>
<dbReference type="PANTHER" id="PTHR24023">
    <property type="entry name" value="COLLAGEN ALPHA"/>
    <property type="match status" value="1"/>
</dbReference>
<feature type="compositionally biased region" description="Low complexity" evidence="1">
    <location>
        <begin position="620"/>
        <end position="631"/>
    </location>
</feature>
<accession>A0ABD2C114</accession>
<evidence type="ECO:0000256" key="1">
    <source>
        <dbReference type="SAM" id="MobiDB-lite"/>
    </source>
</evidence>
<dbReference type="InterPro" id="IPR008160">
    <property type="entry name" value="Collagen"/>
</dbReference>
<dbReference type="EMBL" id="JAYRBN010000063">
    <property type="protein sequence ID" value="KAL2738535.1"/>
    <property type="molecule type" value="Genomic_DNA"/>
</dbReference>
<keyword evidence="3" id="KW-1185">Reference proteome</keyword>
<feature type="compositionally biased region" description="Acidic residues" evidence="1">
    <location>
        <begin position="279"/>
        <end position="292"/>
    </location>
</feature>
<organism evidence="2 3">
    <name type="scientific">Vespula maculifrons</name>
    <name type="common">Eastern yellow jacket</name>
    <name type="synonym">Wasp</name>
    <dbReference type="NCBI Taxonomy" id="7453"/>
    <lineage>
        <taxon>Eukaryota</taxon>
        <taxon>Metazoa</taxon>
        <taxon>Ecdysozoa</taxon>
        <taxon>Arthropoda</taxon>
        <taxon>Hexapoda</taxon>
        <taxon>Insecta</taxon>
        <taxon>Pterygota</taxon>
        <taxon>Neoptera</taxon>
        <taxon>Endopterygota</taxon>
        <taxon>Hymenoptera</taxon>
        <taxon>Apocrita</taxon>
        <taxon>Aculeata</taxon>
        <taxon>Vespoidea</taxon>
        <taxon>Vespidae</taxon>
        <taxon>Vespinae</taxon>
        <taxon>Vespula</taxon>
    </lineage>
</organism>
<protein>
    <submittedName>
        <fullName evidence="2">Collagen alpha chain CG42342-like isoform X19</fullName>
    </submittedName>
</protein>
<feature type="region of interest" description="Disordered" evidence="1">
    <location>
        <begin position="877"/>
        <end position="1012"/>
    </location>
</feature>
<feature type="compositionally biased region" description="Basic and acidic residues" evidence="1">
    <location>
        <begin position="662"/>
        <end position="674"/>
    </location>
</feature>
<evidence type="ECO:0000313" key="2">
    <source>
        <dbReference type="EMBL" id="KAL2738535.1"/>
    </source>
</evidence>
<name>A0ABD2C114_VESMC</name>
<feature type="compositionally biased region" description="Pro residues" evidence="1">
    <location>
        <begin position="521"/>
        <end position="531"/>
    </location>
</feature>
<dbReference type="Proteomes" id="UP001607303">
    <property type="component" value="Unassembled WGS sequence"/>
</dbReference>
<feature type="compositionally biased region" description="Acidic residues" evidence="1">
    <location>
        <begin position="987"/>
        <end position="1001"/>
    </location>
</feature>
<feature type="compositionally biased region" description="Low complexity" evidence="1">
    <location>
        <begin position="945"/>
        <end position="968"/>
    </location>
</feature>
<dbReference type="Pfam" id="PF01391">
    <property type="entry name" value="Collagen"/>
    <property type="match status" value="5"/>
</dbReference>
<feature type="compositionally biased region" description="Basic and acidic residues" evidence="1">
    <location>
        <begin position="746"/>
        <end position="755"/>
    </location>
</feature>
<feature type="compositionally biased region" description="Basic and acidic residues" evidence="1">
    <location>
        <begin position="790"/>
        <end position="808"/>
    </location>
</feature>
<proteinExistence type="predicted"/>